<evidence type="ECO:0000256" key="5">
    <source>
        <dbReference type="PROSITE-ProRule" id="PRU00500"/>
    </source>
</evidence>
<feature type="domain" description="Thyroglobulin type-1" evidence="6">
    <location>
        <begin position="1"/>
        <end position="61"/>
    </location>
</feature>
<evidence type="ECO:0000259" key="6">
    <source>
        <dbReference type="PROSITE" id="PS51162"/>
    </source>
</evidence>
<feature type="disulfide bond" evidence="5">
    <location>
        <begin position="183"/>
        <end position="203"/>
    </location>
</feature>
<dbReference type="EMBL" id="DS469517">
    <property type="protein sequence ID" value="EDO47796.1"/>
    <property type="molecule type" value="Genomic_DNA"/>
</dbReference>
<evidence type="ECO:0000313" key="8">
    <source>
        <dbReference type="Proteomes" id="UP000001593"/>
    </source>
</evidence>
<dbReference type="SUPFAM" id="SSF57610">
    <property type="entry name" value="Thyroglobulin type-1 domain"/>
    <property type="match status" value="3"/>
</dbReference>
<sequence>MPCEVERSTKSSSDVTDHVPQCKKTGHYEEVQCSAWTGYCWCVDTNGTEMAGSRTREHLSCPSLAVSSLTVCQQQVRYSIQSPLGGNAPRCKEDGRFEEIQCDHVTGFCWCVDDSGTIKEGTKTNGTIACGNATPLSRCHQARQSIFIAIEHAQSAPLFIPTCRDDGSFAEVQCHGLTGQCWCVDMNGIEIPGSVTRGHRPDCKKAGMQ</sequence>
<feature type="disulfide bond" evidence="5">
    <location>
        <begin position="33"/>
        <end position="40"/>
    </location>
</feature>
<organism evidence="7 8">
    <name type="scientific">Nematostella vectensis</name>
    <name type="common">Starlet sea anemone</name>
    <dbReference type="NCBI Taxonomy" id="45351"/>
    <lineage>
        <taxon>Eukaryota</taxon>
        <taxon>Metazoa</taxon>
        <taxon>Cnidaria</taxon>
        <taxon>Anthozoa</taxon>
        <taxon>Hexacorallia</taxon>
        <taxon>Actiniaria</taxon>
        <taxon>Edwardsiidae</taxon>
        <taxon>Nematostella</taxon>
    </lineage>
</organism>
<comment type="subcellular location">
    <subcellularLocation>
        <location evidence="1">Secreted</location>
    </subcellularLocation>
</comment>
<dbReference type="PANTHER" id="PTHR12352">
    <property type="entry name" value="SECRETED MODULAR CALCIUM-BINDING PROTEIN"/>
    <property type="match status" value="1"/>
</dbReference>
<feature type="disulfide bond" evidence="5">
    <location>
        <begin position="72"/>
        <end position="91"/>
    </location>
</feature>
<name>A7RL42_NEMVE</name>
<feature type="domain" description="Thyroglobulin type-1" evidence="6">
    <location>
        <begin position="69"/>
        <end position="130"/>
    </location>
</feature>
<evidence type="ECO:0000256" key="4">
    <source>
        <dbReference type="ARBA" id="ARBA00023157"/>
    </source>
</evidence>
<dbReference type="PROSITE" id="PS51162">
    <property type="entry name" value="THYROGLOBULIN_1_2"/>
    <property type="match status" value="3"/>
</dbReference>
<reference evidence="7 8" key="1">
    <citation type="journal article" date="2007" name="Science">
        <title>Sea anemone genome reveals ancestral eumetazoan gene repertoire and genomic organization.</title>
        <authorList>
            <person name="Putnam N.H."/>
            <person name="Srivastava M."/>
            <person name="Hellsten U."/>
            <person name="Dirks B."/>
            <person name="Chapman J."/>
            <person name="Salamov A."/>
            <person name="Terry A."/>
            <person name="Shapiro H."/>
            <person name="Lindquist E."/>
            <person name="Kapitonov V.V."/>
            <person name="Jurka J."/>
            <person name="Genikhovich G."/>
            <person name="Grigoriev I.V."/>
            <person name="Lucas S.M."/>
            <person name="Steele R.E."/>
            <person name="Finnerty J.R."/>
            <person name="Technau U."/>
            <person name="Martindale M.Q."/>
            <person name="Rokhsar D.S."/>
        </authorList>
    </citation>
    <scope>NUCLEOTIDE SEQUENCE [LARGE SCALE GENOMIC DNA]</scope>
    <source>
        <strain evidence="8">CH2 X CH6</strain>
    </source>
</reference>
<dbReference type="CDD" id="cd00191">
    <property type="entry name" value="TY"/>
    <property type="match status" value="3"/>
</dbReference>
<dbReference type="InterPro" id="IPR036857">
    <property type="entry name" value="Thyroglobulin_1_sf"/>
</dbReference>
<feature type="domain" description="Thyroglobulin type-1" evidence="6">
    <location>
        <begin position="136"/>
        <end position="203"/>
    </location>
</feature>
<gene>
    <name evidence="7" type="ORF">NEMVEDRAFT_v1g85161</name>
</gene>
<dbReference type="InterPro" id="IPR000716">
    <property type="entry name" value="Thyroglobulin_1"/>
</dbReference>
<proteinExistence type="predicted"/>
<dbReference type="Pfam" id="PF00086">
    <property type="entry name" value="Thyroglobulin_1"/>
    <property type="match status" value="3"/>
</dbReference>
<feature type="disulfide bond" evidence="5">
    <location>
        <begin position="174"/>
        <end position="181"/>
    </location>
</feature>
<keyword evidence="8" id="KW-1185">Reference proteome</keyword>
<evidence type="ECO:0000313" key="7">
    <source>
        <dbReference type="EMBL" id="EDO47796.1"/>
    </source>
</evidence>
<dbReference type="AlphaFoldDB" id="A7RL42"/>
<dbReference type="SMART" id="SM00211">
    <property type="entry name" value="TY"/>
    <property type="match status" value="3"/>
</dbReference>
<dbReference type="PANTHER" id="PTHR12352:SF3">
    <property type="entry name" value="NIDOGEN-2"/>
    <property type="match status" value="1"/>
</dbReference>
<protein>
    <recommendedName>
        <fullName evidence="6">Thyroglobulin type-1 domain-containing protein</fullName>
    </recommendedName>
</protein>
<dbReference type="HOGENOM" id="CLU_088448_0_0_1"/>
<evidence type="ECO:0000256" key="3">
    <source>
        <dbReference type="ARBA" id="ARBA00022737"/>
    </source>
</evidence>
<comment type="caution">
    <text evidence="5">Lacks conserved residue(s) required for the propagation of feature annotation.</text>
</comment>
<dbReference type="Proteomes" id="UP000001593">
    <property type="component" value="Unassembled WGS sequence"/>
</dbReference>
<dbReference type="InterPro" id="IPR051950">
    <property type="entry name" value="Dev_reg/Prot_inhib"/>
</dbReference>
<dbReference type="InParanoid" id="A7RL42"/>
<evidence type="ECO:0000256" key="1">
    <source>
        <dbReference type="ARBA" id="ARBA00004613"/>
    </source>
</evidence>
<dbReference type="GO" id="GO:0005615">
    <property type="term" value="C:extracellular space"/>
    <property type="evidence" value="ECO:0000318"/>
    <property type="project" value="GO_Central"/>
</dbReference>
<keyword evidence="4 5" id="KW-1015">Disulfide bond</keyword>
<accession>A7RL42</accession>
<evidence type="ECO:0000256" key="2">
    <source>
        <dbReference type="ARBA" id="ARBA00022525"/>
    </source>
</evidence>
<feature type="disulfide bond" evidence="5">
    <location>
        <begin position="3"/>
        <end position="22"/>
    </location>
</feature>
<dbReference type="PhylomeDB" id="A7RL42"/>
<dbReference type="PROSITE" id="PS00484">
    <property type="entry name" value="THYROGLOBULIN_1_1"/>
    <property type="match status" value="2"/>
</dbReference>
<feature type="disulfide bond" evidence="5">
    <location>
        <begin position="102"/>
        <end position="109"/>
    </location>
</feature>
<dbReference type="Gene3D" id="4.10.800.10">
    <property type="entry name" value="Thyroglobulin type-1"/>
    <property type="match status" value="3"/>
</dbReference>
<keyword evidence="3" id="KW-0677">Repeat</keyword>
<keyword evidence="2" id="KW-0964">Secreted</keyword>